<dbReference type="InterPro" id="IPR029058">
    <property type="entry name" value="AB_hydrolase_fold"/>
</dbReference>
<protein>
    <recommendedName>
        <fullName evidence="6">Hormone-sensitive lipase</fullName>
    </recommendedName>
</protein>
<dbReference type="OrthoDB" id="408631at2759"/>
<evidence type="ECO:0000259" key="3">
    <source>
        <dbReference type="Pfam" id="PF07859"/>
    </source>
</evidence>
<dbReference type="AlphaFoldDB" id="A0A8K0GGG5"/>
<reference evidence="4" key="1">
    <citation type="submission" date="2019-08" db="EMBL/GenBank/DDBJ databases">
        <title>The genome of the North American firefly Photinus pyralis.</title>
        <authorList>
            <consortium name="Photinus pyralis genome working group"/>
            <person name="Fallon T.R."/>
            <person name="Sander Lower S.E."/>
            <person name="Weng J.-K."/>
        </authorList>
    </citation>
    <scope>NUCLEOTIDE SEQUENCE</scope>
    <source>
        <strain evidence="4">TRF0915ILg1</strain>
        <tissue evidence="4">Whole body</tissue>
    </source>
</reference>
<accession>A0A8K0GGG5</accession>
<evidence type="ECO:0000313" key="5">
    <source>
        <dbReference type="Proteomes" id="UP000801492"/>
    </source>
</evidence>
<name>A0A8K0GGG5_IGNLU</name>
<feature type="region of interest" description="Disordered" evidence="1">
    <location>
        <begin position="522"/>
        <end position="548"/>
    </location>
</feature>
<dbReference type="PANTHER" id="PTHR23025:SF3">
    <property type="entry name" value="HORMONE-SENSITIVE LIPASE"/>
    <property type="match status" value="1"/>
</dbReference>
<dbReference type="InterPro" id="IPR010468">
    <property type="entry name" value="HSL_N"/>
</dbReference>
<dbReference type="GO" id="GO:0004771">
    <property type="term" value="F:sterol ester esterase activity"/>
    <property type="evidence" value="ECO:0007669"/>
    <property type="project" value="TreeGrafter"/>
</dbReference>
<keyword evidence="5" id="KW-1185">Reference proteome</keyword>
<dbReference type="Pfam" id="PF06350">
    <property type="entry name" value="HSL_N"/>
    <property type="match status" value="1"/>
</dbReference>
<dbReference type="PANTHER" id="PTHR23025">
    <property type="entry name" value="TRIACYLGLYCEROL LIPASE"/>
    <property type="match status" value="1"/>
</dbReference>
<dbReference type="Gene3D" id="3.40.50.1820">
    <property type="entry name" value="alpha/beta hydrolase"/>
    <property type="match status" value="2"/>
</dbReference>
<dbReference type="EMBL" id="VTPC01000942">
    <property type="protein sequence ID" value="KAF2903750.1"/>
    <property type="molecule type" value="Genomic_DNA"/>
</dbReference>
<dbReference type="GO" id="GO:0019433">
    <property type="term" value="P:triglyceride catabolic process"/>
    <property type="evidence" value="ECO:0007669"/>
    <property type="project" value="TreeGrafter"/>
</dbReference>
<feature type="domain" description="Alpha/beta hydrolase fold-3" evidence="3">
    <location>
        <begin position="345"/>
        <end position="500"/>
    </location>
</feature>
<evidence type="ECO:0000313" key="4">
    <source>
        <dbReference type="EMBL" id="KAF2903750.1"/>
    </source>
</evidence>
<feature type="domain" description="Hormone-sensitive lipase N-terminal" evidence="2">
    <location>
        <begin position="26"/>
        <end position="327"/>
    </location>
</feature>
<dbReference type="SUPFAM" id="SSF53474">
    <property type="entry name" value="alpha/beta-Hydrolases"/>
    <property type="match status" value="1"/>
</dbReference>
<comment type="caution">
    <text evidence="4">The sequence shown here is derived from an EMBL/GenBank/DDBJ whole genome shotgun (WGS) entry which is preliminary data.</text>
</comment>
<dbReference type="GO" id="GO:0004806">
    <property type="term" value="F:triacylglycerol lipase activity"/>
    <property type="evidence" value="ECO:0007669"/>
    <property type="project" value="TreeGrafter"/>
</dbReference>
<dbReference type="Pfam" id="PF07859">
    <property type="entry name" value="Abhydrolase_3"/>
    <property type="match status" value="2"/>
</dbReference>
<dbReference type="Proteomes" id="UP000801492">
    <property type="component" value="Unassembled WGS sequence"/>
</dbReference>
<gene>
    <name evidence="4" type="ORF">ILUMI_02426</name>
</gene>
<evidence type="ECO:0000259" key="2">
    <source>
        <dbReference type="Pfam" id="PF06350"/>
    </source>
</evidence>
<evidence type="ECO:0000256" key="1">
    <source>
        <dbReference type="SAM" id="MobiDB-lite"/>
    </source>
</evidence>
<sequence length="756" mass="84252">MTETPNTPGQNTSDINIVKEFQDVNYETLKDLCQNNADYFHNDTSENGQRLYSSFMCIKDTVDTLWPILLELRNIVSKYDFDEKTPGNGCRSFLIVVDYAILHGIQVNKKVCLKRDGVLFRKSTLTREVESCANLLASLEAYGKHVKSILTWVKNDELFPVGTSSPEELIVKTNDINQYCFYGRSLGFQFCESIRPIVRFVALSMVIFSEAYYSRGSFFSKARNSVTTTAKYLTDPEERAKRIVNISQNATIDFCKSFWFLAESELMKQVPTVVGHNVAISKIIQIPPEPLTLTVDNKDIDIPIPNSHIGKRPVQVRLISYEVREGMIGEGQSKSKLLPPSRGLMVHCHGGGFIAQSSLSHESYLRQWAKQLEVPILSIDYSLAPQAPYPRALEEATYAYCWALKNCKLLGSTGERIVVAGDSAGGNLLLATTLKCLQMGIRIPDGIFLAYTPTWLTLSPTPSRLLCLMDPLIPLGFIMRCLKAYIAPGGNRQNGLINGDNTSDTESFEEISQSDLVELQAHKSPISETSDTITYGSLSSPTGDDTKDTVRQVDISEIDLNPSDGDQSTSQNVNVSDLLERYVLDSDTETDGTKVPVLKQENVSPSQEDESTFQSRVSSIVSSLRDRIGNWVAGRRSGAEVFLDTNKERNLFEDCKFISPNDPFVSPYLASDELLQKLPPVKTLSVHMDPCLDDVVMFAKKLKRLGNNVTLDVLDGLPHGFLNFALLSKEANDGSKLCIQRIIELFDLESLPPFDK</sequence>
<dbReference type="GO" id="GO:0005829">
    <property type="term" value="C:cytosol"/>
    <property type="evidence" value="ECO:0007669"/>
    <property type="project" value="TreeGrafter"/>
</dbReference>
<proteinExistence type="predicted"/>
<feature type="compositionally biased region" description="Polar residues" evidence="1">
    <location>
        <begin position="526"/>
        <end position="543"/>
    </location>
</feature>
<dbReference type="InterPro" id="IPR013094">
    <property type="entry name" value="AB_hydrolase_3"/>
</dbReference>
<dbReference type="GO" id="GO:0008203">
    <property type="term" value="P:cholesterol metabolic process"/>
    <property type="evidence" value="ECO:0007669"/>
    <property type="project" value="InterPro"/>
</dbReference>
<feature type="domain" description="Alpha/beta hydrolase fold-3" evidence="3">
    <location>
        <begin position="661"/>
        <end position="722"/>
    </location>
</feature>
<organism evidence="4 5">
    <name type="scientific">Ignelater luminosus</name>
    <name type="common">Cucubano</name>
    <name type="synonym">Pyrophorus luminosus</name>
    <dbReference type="NCBI Taxonomy" id="2038154"/>
    <lineage>
        <taxon>Eukaryota</taxon>
        <taxon>Metazoa</taxon>
        <taxon>Ecdysozoa</taxon>
        <taxon>Arthropoda</taxon>
        <taxon>Hexapoda</taxon>
        <taxon>Insecta</taxon>
        <taxon>Pterygota</taxon>
        <taxon>Neoptera</taxon>
        <taxon>Endopterygota</taxon>
        <taxon>Coleoptera</taxon>
        <taxon>Polyphaga</taxon>
        <taxon>Elateriformia</taxon>
        <taxon>Elateroidea</taxon>
        <taxon>Elateridae</taxon>
        <taxon>Agrypninae</taxon>
        <taxon>Pyrophorini</taxon>
        <taxon>Ignelater</taxon>
    </lineage>
</organism>
<evidence type="ECO:0008006" key="6">
    <source>
        <dbReference type="Google" id="ProtNLM"/>
    </source>
</evidence>